<keyword evidence="3 7" id="KW-1133">Transmembrane helix</keyword>
<dbReference type="GO" id="GO:0016020">
    <property type="term" value="C:membrane"/>
    <property type="evidence" value="ECO:0007669"/>
    <property type="project" value="UniProtKB-SubCell"/>
</dbReference>
<comment type="subcellular location">
    <subcellularLocation>
        <location evidence="1">Membrane</location>
        <topology evidence="1">Multi-pass membrane protein</topology>
    </subcellularLocation>
</comment>
<comment type="caution">
    <text evidence="9">The sequence shown here is derived from an EMBL/GenBank/DDBJ whole genome shotgun (WGS) entry which is preliminary data.</text>
</comment>
<feature type="region of interest" description="Disordered" evidence="6">
    <location>
        <begin position="221"/>
        <end position="266"/>
    </location>
</feature>
<dbReference type="OrthoDB" id="10017208at2759"/>
<dbReference type="Proteomes" id="UP001149079">
    <property type="component" value="Unassembled WGS sequence"/>
</dbReference>
<reference evidence="9" key="2">
    <citation type="journal article" date="2023" name="IMA Fungus">
        <title>Comparative genomic study of the Penicillium genus elucidates a diverse pangenome and 15 lateral gene transfer events.</title>
        <authorList>
            <person name="Petersen C."/>
            <person name="Sorensen T."/>
            <person name="Nielsen M.R."/>
            <person name="Sondergaard T.E."/>
            <person name="Sorensen J.L."/>
            <person name="Fitzpatrick D.A."/>
            <person name="Frisvad J.C."/>
            <person name="Nielsen K.L."/>
        </authorList>
    </citation>
    <scope>NUCLEOTIDE SEQUENCE</scope>
    <source>
        <strain evidence="9">IBT 22155</strain>
    </source>
</reference>
<dbReference type="RefSeq" id="XP_056525350.1">
    <property type="nucleotide sequence ID" value="XM_056663237.1"/>
</dbReference>
<accession>A0A9W9HDH9</accession>
<feature type="transmembrane region" description="Helical" evidence="7">
    <location>
        <begin position="83"/>
        <end position="108"/>
    </location>
</feature>
<keyword evidence="2 7" id="KW-0812">Transmembrane</keyword>
<feature type="compositionally biased region" description="Polar residues" evidence="6">
    <location>
        <begin position="222"/>
        <end position="243"/>
    </location>
</feature>
<comment type="similarity">
    <text evidence="5">Belongs to the SAT4 family.</text>
</comment>
<evidence type="ECO:0000256" key="4">
    <source>
        <dbReference type="ARBA" id="ARBA00023136"/>
    </source>
</evidence>
<organism evidence="9 10">
    <name type="scientific">Penicillium bovifimosum</name>
    <dbReference type="NCBI Taxonomy" id="126998"/>
    <lineage>
        <taxon>Eukaryota</taxon>
        <taxon>Fungi</taxon>
        <taxon>Dikarya</taxon>
        <taxon>Ascomycota</taxon>
        <taxon>Pezizomycotina</taxon>
        <taxon>Eurotiomycetes</taxon>
        <taxon>Eurotiomycetidae</taxon>
        <taxon>Eurotiales</taxon>
        <taxon>Aspergillaceae</taxon>
        <taxon>Penicillium</taxon>
    </lineage>
</organism>
<evidence type="ECO:0000256" key="6">
    <source>
        <dbReference type="SAM" id="MobiDB-lite"/>
    </source>
</evidence>
<name>A0A9W9HDH9_9EURO</name>
<keyword evidence="4 7" id="KW-0472">Membrane</keyword>
<evidence type="ECO:0000259" key="8">
    <source>
        <dbReference type="Pfam" id="PF20684"/>
    </source>
</evidence>
<sequence length="266" mass="29263">MKMIIVCQILYGSALGLVKTSMMVLYHKLFGTKASMRVAIYVTGAIVWAWALSIILESFLICHPIAFNWNPMLPGGGCGNRNAAFVVAGVLNMVTDFMVMSLPIPYIWKLQLPMGRKLGLSMAFSLGLFVSAISMVRVVSLMHVDFNDVTWTLPIPLMWSIIEQQLAIVAANLPLLRRVFSAVIPGSWLGSSGRGTATHTGEFSAKKRSVREYSLTRMDMGSNKSKITSPTRSQKSQNLTVRSRWSDDDGHSVIELAPNEVPPDGI</sequence>
<dbReference type="PANTHER" id="PTHR33048">
    <property type="entry name" value="PTH11-LIKE INTEGRAL MEMBRANE PROTEIN (AFU_ORTHOLOGUE AFUA_5G11245)"/>
    <property type="match status" value="1"/>
</dbReference>
<evidence type="ECO:0000256" key="3">
    <source>
        <dbReference type="ARBA" id="ARBA00022989"/>
    </source>
</evidence>
<dbReference type="InterPro" id="IPR052337">
    <property type="entry name" value="SAT4-like"/>
</dbReference>
<feature type="transmembrane region" description="Helical" evidence="7">
    <location>
        <begin position="40"/>
        <end position="62"/>
    </location>
</feature>
<evidence type="ECO:0000256" key="5">
    <source>
        <dbReference type="ARBA" id="ARBA00038359"/>
    </source>
</evidence>
<dbReference type="GeneID" id="81402407"/>
<dbReference type="Pfam" id="PF20684">
    <property type="entry name" value="Fung_rhodopsin"/>
    <property type="match status" value="1"/>
</dbReference>
<feature type="transmembrane region" description="Helical" evidence="7">
    <location>
        <begin position="120"/>
        <end position="139"/>
    </location>
</feature>
<dbReference type="EMBL" id="JAPQKL010000002">
    <property type="protein sequence ID" value="KAJ5143706.1"/>
    <property type="molecule type" value="Genomic_DNA"/>
</dbReference>
<evidence type="ECO:0000313" key="9">
    <source>
        <dbReference type="EMBL" id="KAJ5143706.1"/>
    </source>
</evidence>
<dbReference type="AlphaFoldDB" id="A0A9W9HDH9"/>
<evidence type="ECO:0000313" key="10">
    <source>
        <dbReference type="Proteomes" id="UP001149079"/>
    </source>
</evidence>
<reference evidence="9" key="1">
    <citation type="submission" date="2022-11" db="EMBL/GenBank/DDBJ databases">
        <authorList>
            <person name="Petersen C."/>
        </authorList>
    </citation>
    <scope>NUCLEOTIDE SEQUENCE</scope>
    <source>
        <strain evidence="9">IBT 22155</strain>
    </source>
</reference>
<evidence type="ECO:0000256" key="1">
    <source>
        <dbReference type="ARBA" id="ARBA00004141"/>
    </source>
</evidence>
<protein>
    <recommendedName>
        <fullName evidence="8">Rhodopsin domain-containing protein</fullName>
    </recommendedName>
</protein>
<keyword evidence="10" id="KW-1185">Reference proteome</keyword>
<dbReference type="InterPro" id="IPR049326">
    <property type="entry name" value="Rhodopsin_dom_fungi"/>
</dbReference>
<dbReference type="PANTHER" id="PTHR33048:SF161">
    <property type="entry name" value="INTEGRAL MEMBRANE PROTEIN"/>
    <property type="match status" value="1"/>
</dbReference>
<gene>
    <name evidence="9" type="ORF">N7515_002493</name>
</gene>
<proteinExistence type="inferred from homology"/>
<evidence type="ECO:0000256" key="7">
    <source>
        <dbReference type="SAM" id="Phobius"/>
    </source>
</evidence>
<evidence type="ECO:0000256" key="2">
    <source>
        <dbReference type="ARBA" id="ARBA00022692"/>
    </source>
</evidence>
<feature type="domain" description="Rhodopsin" evidence="8">
    <location>
        <begin position="6"/>
        <end position="181"/>
    </location>
</feature>